<evidence type="ECO:0000256" key="8">
    <source>
        <dbReference type="SAM" id="MobiDB-lite"/>
    </source>
</evidence>
<feature type="compositionally biased region" description="Polar residues" evidence="8">
    <location>
        <begin position="2610"/>
        <end position="2621"/>
    </location>
</feature>
<feature type="compositionally biased region" description="Polar residues" evidence="8">
    <location>
        <begin position="381"/>
        <end position="408"/>
    </location>
</feature>
<feature type="compositionally biased region" description="Polar residues" evidence="8">
    <location>
        <begin position="2248"/>
        <end position="2262"/>
    </location>
</feature>
<feature type="compositionally biased region" description="Basic and acidic residues" evidence="8">
    <location>
        <begin position="1797"/>
        <end position="1811"/>
    </location>
</feature>
<reference evidence="10 11" key="1">
    <citation type="journal article" date="2021" name="G3 (Bethesda)">
        <title>Improved contiguity of the threespine stickleback genome using long-read sequencing.</title>
        <authorList>
            <person name="Nath S."/>
            <person name="Shaw D.E."/>
            <person name="White M.A."/>
        </authorList>
    </citation>
    <scope>NUCLEOTIDE SEQUENCE [LARGE SCALE GENOMIC DNA]</scope>
    <source>
        <strain evidence="10 11">Lake Benthic</strain>
    </source>
</reference>
<dbReference type="GeneTree" id="ENSGT00620000087961"/>
<feature type="compositionally biased region" description="Low complexity" evidence="8">
    <location>
        <begin position="3371"/>
        <end position="3380"/>
    </location>
</feature>
<dbReference type="Gene3D" id="3.30.40.10">
    <property type="entry name" value="Zinc/RING finger domain, C3HC4 (zinc finger)"/>
    <property type="match status" value="10"/>
</dbReference>
<feature type="compositionally biased region" description="Polar residues" evidence="8">
    <location>
        <begin position="3381"/>
        <end position="3393"/>
    </location>
</feature>
<feature type="compositionally biased region" description="Polar residues" evidence="8">
    <location>
        <begin position="3535"/>
        <end position="3546"/>
    </location>
</feature>
<keyword evidence="11" id="KW-1185">Reference proteome</keyword>
<feature type="region of interest" description="Disordered" evidence="8">
    <location>
        <begin position="2915"/>
        <end position="2977"/>
    </location>
</feature>
<keyword evidence="1" id="KW-0479">Metal-binding</keyword>
<name>A0AAQ4PT69_GASAC</name>
<organism evidence="10 11">
    <name type="scientific">Gasterosteus aculeatus aculeatus</name>
    <name type="common">three-spined stickleback</name>
    <dbReference type="NCBI Taxonomy" id="481459"/>
    <lineage>
        <taxon>Eukaryota</taxon>
        <taxon>Metazoa</taxon>
        <taxon>Chordata</taxon>
        <taxon>Craniata</taxon>
        <taxon>Vertebrata</taxon>
        <taxon>Euteleostomi</taxon>
        <taxon>Actinopterygii</taxon>
        <taxon>Neopterygii</taxon>
        <taxon>Teleostei</taxon>
        <taxon>Neoteleostei</taxon>
        <taxon>Acanthomorphata</taxon>
        <taxon>Eupercaria</taxon>
        <taxon>Perciformes</taxon>
        <taxon>Cottioidei</taxon>
        <taxon>Gasterosteales</taxon>
        <taxon>Gasterosteidae</taxon>
        <taxon>Gasterosteus</taxon>
    </lineage>
</organism>
<dbReference type="GO" id="GO:0048788">
    <property type="term" value="C:cytoskeleton of presynaptic active zone"/>
    <property type="evidence" value="ECO:0007669"/>
    <property type="project" value="TreeGrafter"/>
</dbReference>
<feature type="compositionally biased region" description="Polar residues" evidence="8">
    <location>
        <begin position="859"/>
        <end position="871"/>
    </location>
</feature>
<feature type="compositionally biased region" description="Polar residues" evidence="8">
    <location>
        <begin position="1529"/>
        <end position="1543"/>
    </location>
</feature>
<evidence type="ECO:0000313" key="11">
    <source>
        <dbReference type="Proteomes" id="UP000007635"/>
    </source>
</evidence>
<feature type="compositionally biased region" description="Polar residues" evidence="8">
    <location>
        <begin position="3197"/>
        <end position="3209"/>
    </location>
</feature>
<feature type="domain" description="Zinc finger piccolo-type" evidence="9">
    <location>
        <begin position="1720"/>
        <end position="1777"/>
    </location>
</feature>
<feature type="region of interest" description="Disordered" evidence="8">
    <location>
        <begin position="3271"/>
        <end position="3412"/>
    </location>
</feature>
<feature type="compositionally biased region" description="Polar residues" evidence="8">
    <location>
        <begin position="2126"/>
        <end position="2143"/>
    </location>
</feature>
<feature type="compositionally biased region" description="Polar residues" evidence="8">
    <location>
        <begin position="1277"/>
        <end position="1288"/>
    </location>
</feature>
<evidence type="ECO:0000256" key="1">
    <source>
        <dbReference type="ARBA" id="ARBA00022723"/>
    </source>
</evidence>
<feature type="region of interest" description="Disordered" evidence="8">
    <location>
        <begin position="1782"/>
        <end position="1969"/>
    </location>
</feature>
<keyword evidence="4" id="KW-0862">Zinc</keyword>
<evidence type="ECO:0000259" key="9">
    <source>
        <dbReference type="Pfam" id="PF05715"/>
    </source>
</evidence>
<evidence type="ECO:0000256" key="2">
    <source>
        <dbReference type="ARBA" id="ARBA00022737"/>
    </source>
</evidence>
<feature type="compositionally biased region" description="Polar residues" evidence="8">
    <location>
        <begin position="697"/>
        <end position="706"/>
    </location>
</feature>
<feature type="compositionally biased region" description="Polar residues" evidence="8">
    <location>
        <begin position="1355"/>
        <end position="1385"/>
    </location>
</feature>
<feature type="compositionally biased region" description="Low complexity" evidence="8">
    <location>
        <begin position="3792"/>
        <end position="3807"/>
    </location>
</feature>
<feature type="region of interest" description="Disordered" evidence="8">
    <location>
        <begin position="3132"/>
        <end position="3222"/>
    </location>
</feature>
<feature type="region of interest" description="Disordered" evidence="8">
    <location>
        <begin position="1110"/>
        <end position="1149"/>
    </location>
</feature>
<feature type="compositionally biased region" description="Polar residues" evidence="8">
    <location>
        <begin position="1490"/>
        <end position="1512"/>
    </location>
</feature>
<feature type="compositionally biased region" description="Basic and acidic residues" evidence="8">
    <location>
        <begin position="848"/>
        <end position="858"/>
    </location>
</feature>
<feature type="compositionally biased region" description="Basic and acidic residues" evidence="8">
    <location>
        <begin position="3152"/>
        <end position="3166"/>
    </location>
</feature>
<feature type="compositionally biased region" description="Polar residues" evidence="8">
    <location>
        <begin position="2844"/>
        <end position="2853"/>
    </location>
</feature>
<proteinExistence type="predicted"/>
<dbReference type="GO" id="GO:0098982">
    <property type="term" value="C:GABA-ergic synapse"/>
    <property type="evidence" value="ECO:0007669"/>
    <property type="project" value="TreeGrafter"/>
</dbReference>
<evidence type="ECO:0000256" key="7">
    <source>
        <dbReference type="ARBA" id="ARBA00034101"/>
    </source>
</evidence>
<reference evidence="10" key="3">
    <citation type="submission" date="2025-09" db="UniProtKB">
        <authorList>
            <consortium name="Ensembl"/>
        </authorList>
    </citation>
    <scope>IDENTIFICATION</scope>
</reference>
<feature type="compositionally biased region" description="Polar residues" evidence="8">
    <location>
        <begin position="274"/>
        <end position="283"/>
    </location>
</feature>
<dbReference type="GO" id="GO:0098882">
    <property type="term" value="F:structural constituent of presynaptic active zone"/>
    <property type="evidence" value="ECO:0007669"/>
    <property type="project" value="TreeGrafter"/>
</dbReference>
<keyword evidence="6" id="KW-0966">Cell projection</keyword>
<evidence type="ECO:0000256" key="6">
    <source>
        <dbReference type="ARBA" id="ARBA00023273"/>
    </source>
</evidence>
<dbReference type="InterPro" id="IPR052098">
    <property type="entry name" value="Presynaptic_Scaffold_Bsn/Pclo"/>
</dbReference>
<dbReference type="CDD" id="cd15751">
    <property type="entry name" value="FYVE_BSN_PCLO"/>
    <property type="match status" value="2"/>
</dbReference>
<dbReference type="Pfam" id="PF05715">
    <property type="entry name" value="zf-piccolo"/>
    <property type="match status" value="10"/>
</dbReference>
<feature type="compositionally biased region" description="Polar residues" evidence="8">
    <location>
        <begin position="835"/>
        <end position="845"/>
    </location>
</feature>
<feature type="compositionally biased region" description="Polar residues" evidence="8">
    <location>
        <begin position="188"/>
        <end position="255"/>
    </location>
</feature>
<feature type="compositionally biased region" description="Polar residues" evidence="8">
    <location>
        <begin position="716"/>
        <end position="752"/>
    </location>
</feature>
<feature type="compositionally biased region" description="Low complexity" evidence="8">
    <location>
        <begin position="1956"/>
        <end position="1966"/>
    </location>
</feature>
<dbReference type="GO" id="GO:0035418">
    <property type="term" value="P:protein localization to synapse"/>
    <property type="evidence" value="ECO:0007669"/>
    <property type="project" value="TreeGrafter"/>
</dbReference>
<feature type="region of interest" description="Disordered" evidence="8">
    <location>
        <begin position="2077"/>
        <end position="2143"/>
    </location>
</feature>
<feature type="compositionally biased region" description="Basic and acidic residues" evidence="8">
    <location>
        <begin position="2368"/>
        <end position="2377"/>
    </location>
</feature>
<feature type="compositionally biased region" description="Polar residues" evidence="8">
    <location>
        <begin position="1024"/>
        <end position="1042"/>
    </location>
</feature>
<feature type="compositionally biased region" description="Polar residues" evidence="8">
    <location>
        <begin position="3353"/>
        <end position="3362"/>
    </location>
</feature>
<dbReference type="PANTHER" id="PTHR14113:SF6">
    <property type="entry name" value="PROTEIN PICCOLO"/>
    <property type="match status" value="1"/>
</dbReference>
<feature type="compositionally biased region" description="Low complexity" evidence="8">
    <location>
        <begin position="3335"/>
        <end position="3344"/>
    </location>
</feature>
<evidence type="ECO:0000256" key="3">
    <source>
        <dbReference type="ARBA" id="ARBA00022771"/>
    </source>
</evidence>
<dbReference type="InterPro" id="IPR008899">
    <property type="entry name" value="Znf_piccolo"/>
</dbReference>
<feature type="compositionally biased region" description="Polar residues" evidence="8">
    <location>
        <begin position="955"/>
        <end position="965"/>
    </location>
</feature>
<feature type="region of interest" description="Disordered" evidence="8">
    <location>
        <begin position="22"/>
        <end position="318"/>
    </location>
</feature>
<feature type="compositionally biased region" description="Polar residues" evidence="8">
    <location>
        <begin position="461"/>
        <end position="487"/>
    </location>
</feature>
<evidence type="ECO:0000313" key="10">
    <source>
        <dbReference type="Ensembl" id="ENSGACP00000041198.1"/>
    </source>
</evidence>
<feature type="compositionally biased region" description="Low complexity" evidence="8">
    <location>
        <begin position="2556"/>
        <end position="2571"/>
    </location>
</feature>
<accession>A0AAQ4PT69</accession>
<dbReference type="InterPro" id="IPR013083">
    <property type="entry name" value="Znf_RING/FYVE/PHD"/>
</dbReference>
<dbReference type="GO" id="GO:1904071">
    <property type="term" value="P:presynaptic active zone assembly"/>
    <property type="evidence" value="ECO:0007669"/>
    <property type="project" value="TreeGrafter"/>
</dbReference>
<sequence length="3935" mass="419202">MFSSKFLSGANPLNAVSSAVNKFGLFGDDGDKNKKAPSQQGAKSGQQPGAGPSLGPQQQQGIQKRGPTEKGQPLPKEGSPQLHGNGQAGPPIKPGGQHVAPKAGTQPEGPLKEEPQQSQTKGPPQQGLPKPGAQQQLGRSGAQSGSPKAPQKVPPKAEMQQPGPAKNGVQQHGSAKTGVQKQGPAKTGVQQQGPAKTGVQQQGPAKTGVQQQGPAKTGVQQQGPAKTGVQQQGPAKTGVQVSTKVGSQNRGSQQALHEVRQQQQGSTTIGQQSFRDTPQQQSSKRPESQKQDPRGPTAPGMDRAGSSAPGPTKAGSQSRAVVKSLCPVCKTTELNVHSKNLPNHKTCSHCKTEVCNLCGFSPPDSDGREWLCLPCQIQRAQGASEQQVSSTKKLTPNKVPSAQNQTPSPAAPVKKEMLAPGSPKKMQSISANVPAKADASRGHESQKQASQASVHKKTPETQHTSGSHIPDKTSQSGRKQSCSQQESGGLFGLGGVKTEAAKTDESVTGKMFGFGSSIFSSASTLIASAVQDEPKSTPPVSPKIQSAKDNKPATVQKSAKEAPQQATANPARLIKGDKAAFQTLKAEAAAHSSPKEGPSTCPLCKMVLNMGSKDPPNYNTCTECKSTVCNQCGFNPMPNVKEEKEWLCLNCQVKRAASGIEPQKDALLVNSSFKKTTQAQPALKKTSAPGSPWREISTPTAQSVKTDTAKVPDSYKQATQSPGQKTPQESRITAPQTQPDQTGQTSQKQRTITAVTQQESGTFFGFGGPKTQVDAAKPAVTGKMFGFGSSIFSSASTLITSAVQDESKTPPPLSPKMNAAKDSKYHTAKEGKPEQPQQAKHSPSVQPKVDKLQSEQPKKASSSPVDSKGVQSTCPLCKAGLNVGSTDPPNYNTCTECKSIACNQCGFNPMTNVKEAKEWLCLNCQMQRALGASEPPGTPMIKRLASPNKLPEHLNATNKDIQTTTESKKTSAPGSPQRKPPPAGPPAKSEVIKGPESQKQVSPAAGQRIPMQDCATAPQKPQDLPSQTGHKQTNTASTTQEVSEGIFGFGGQKPEPDSARPAESLGGKVFGFGSSIFSSASTLITKMQDDSKTTPPVSAKIPDAKATKYQLAEKQEEGKLKPMTSPSPQAKVEKASSKPTKDAAVSPVVPKTGQPTCPLCKVELNFGSKEPTNYNKCTECKKNVCNQCGFNPRPNESEIKEWLCLNCQMQRALSSSELAGPPLKLNNSADKMSPSTMHQKITAPTQVGPPKKELSKSNAPSKMETPLADVQKKGSLTPGSPQKKQATKTAEGPERETQASPAPGQKTPVDIGRPPEPEASKPTESVSGKMFEFGSSILSSASTLISSTVLDESRTTPPSSRKMSAPVSPNRSAAPNVSQKTTQPVSPKMSHAGESEILEKKTPLQLLKAASISRTNLNESQATCPLCKVEMNISSKDLPNYNTCTECKTTVCTQCGFNPMPIGKAHEWLCLNCQMKRAIGASEPRGPLTLKSQTSTSPAAVQLNDSPKPTTPQKKESTGPAVLKKESSEPASPQRKPSPSVQSEKPEAASVPLKQTSPARNHKTPQEIQKAVLKKPPDQEKPAESVINRQTKLQQSDASAATQQQAGSFFGFASGKTHPEPGKQAESATGKMFGFGSSIFSSASTLMTSAVTTPPVSPEMSPAKKIRSHSAYKPEQQNTAGSSEKTKTPPTGQAKLSKAPSEPPKATVESQVAVKPGQSTCPLCKVDLNILSNESPNYNTCTECKNLVCNQCGFNPMPNETAVKEWLCLTCQMQRALGSTQLQGVTSANTQIPPKPQRREFISPAEPEKNKSPQRTLSVATQPSTVEADHKPEGQKQPSPVPSQKLPQEPQKISSPNKSSDQTRQTEREQSNATAASQQDTKGFFGFGGGKTQPAAMPTRSATGKMLGFGSSIFSSAVQDQPKITPPVSPKMSPAKGIKSPYLQRKEQQTKHEQSPQTKTPPTTQTKVDKASFQLPKDGATSNAINKTSHSTCPLCKLELNMGSKDPPNYNTCTECKNTVCNQCGFNPMPNVSEMKNLLCLTCQMQRALLEAESVEPPLMKPQASPNKVSTPLAAQKEATTNKNDISKDHPITTELQNKEENKPSVQMDVTKMPTTAALPAKETPDTVSSLTEKKTTAPTKEVPTSFTPIEELTAVVSDLNKSLPAQLPPLSADTVTCSPKKKDIISQSSPSRIKLSEKKAEIVQKSADQPVTFSDDVQPPKAPNGESTPVEMSFAKSALPAAQATNQKTGLFSIGGPQSQHAESKTTEAMTGKMMEFDSSLFSSASTLITSANKEESRTTPPSSRKMSAPAKVAGKMATSQISPKSSSPRLTSEKEAKLPPAQKPHPDIISDQSQEAKVPLSIQSRVNKDPLEPSKPEVPQGAPKVEQSSCPLCKAKLNVGSKELPNYNTCSECKTVVCNKCGFSPMPHLEKGKEWLCLNCQMQRALGASEPLGLPMIKPKSSQSKEAAAIQKKETPISTSQEDIHQPAAPKSVLVKVETTRDTESPVLCPPLKEVIPQRKSTDVSLPDKTVLSTTTDNNVLPASQKPSEDAYKGQPGTSQQQPTQSVTSTPPPDKEAKNRSLQQSPKAMTTIAKSAAPPDRHVEEQTPKQPSKTVTSIAKSGPPSDSEVEKRHPQQPPETVISAPTADQEAEMPSLKEPSKALTTIAKSTAPPDQHVEEQTPKQSAPPPDSEMEKLHPQQPLETVIFDPSDQEGEKPSLKQPPKAMTTITAVPPDQHAGEPTPKQPSKTVTSVTKSASPIDPEAEKLQLRQPSETVISATPPYQHAPQRDSVQDIQIHSGTEQGQGQSKVVAGQQKPVEKSQISQTLKPVVRPGLAKEEVGKTSQQPSKSAIVSEKSAPPPAHPAKQGSGGFLGFGGPKTQPAAAKPAEFVTGKMFGFGSSFLSSASTMITSAVQDEPKTTPPTPRKMSTTANESPRTTPVASPKLLPAKDIKPTAVKKTEEKQPEKRMQDKTPSNLQAKVDKGLPEASKVQTDIKGASKAVPTICPLCKVNLNVGSKDPPNYNNCTACKTDFCNQCGFNTMVIVAEVKEWICRNCQMQRALGASEPTGSPAVKPQTSPCKVPGSELKEMPTFVQQDKSIGSTAVTKEVTHATTQKKVTPKVEAPVLIAVKQAETPHRDSVQETQILSRTELRQRQGEVVRDQQKPIGKSPQVQLSQTPKPEVRPGLAKEEIVKTPQQPSKSATFSEKSAPPPVQPAKQELGSLFSFGGPKAQPAAAKPAESVTGKMFAFGSSIFSSTSSLITTVVPVESKTTPPTPRKMSTTSIVSPKAKPPTPRKMSTTSSVFPKATPLTPLRMSTTSSVSPKATPPTPPRMSTTPSVSPKATPLTPLRMSTTSSVSPKATPPTPPRMSTTPSVSPKATTPVSNISAANDSEPPKQTKPAPSAEAKVEKAPAMPQKSIQATQVAPTALQSTCPLCKVDLNNGTTDAPNYSTCTECKNTVCNLCGFNPMPHTGAKEWLCLNCQTRRALSGELGDSGRIPQVTPVFAKPSALSTPATAEAEPKTSPAKAELTSVVTKSQPTPDSIKSMPTAPTLKPKMEPMSVEKETTATAASEHVKIQPTHIAIKETVSPVLEEKQPLAAFTAEVMPPAEDAATPKAEVPNTDHNRTVTVEDREESVKVKFIEPQYPNAEESKVDFSKDKLEADVASASPLPATEATAVPTFHFAAEVVPGNKIKPESSAPHKIKELLTDDHIELTEPTTSLPQAEVQPKLHEPQLVLEKQTAGKEMAEELIEKINDITLFPETQVSANNIIIQGQDEINKEPVKEVKVTTPTENKVVTTTATKPESKTEEPDEDQPQILPRAQDFKDGKVVASQKDIPVSTNTSIPVKEGAERRRLSFQAMAESSESEFTPSPKVQKRKLKVRNVSSSSEDIKSESADSSMEDEEFIRKQIMGMGDEDEDIILQKMREKRI</sequence>
<feature type="region of interest" description="Disordered" evidence="8">
    <location>
        <begin position="3515"/>
        <end position="3561"/>
    </location>
</feature>
<feature type="compositionally biased region" description="Low complexity" evidence="8">
    <location>
        <begin position="2749"/>
        <end position="2758"/>
    </location>
</feature>
<feature type="region of interest" description="Disordered" evidence="8">
    <location>
        <begin position="2248"/>
        <end position="2276"/>
    </location>
</feature>
<feature type="compositionally biased region" description="Basic and acidic residues" evidence="8">
    <location>
        <begin position="284"/>
        <end position="293"/>
    </location>
</feature>
<feature type="domain" description="Zinc finger piccolo-type" evidence="9">
    <location>
        <begin position="2391"/>
        <end position="2448"/>
    </location>
</feature>
<dbReference type="Proteomes" id="UP000007635">
    <property type="component" value="Chromosome Y"/>
</dbReference>
<dbReference type="GO" id="GO:0030424">
    <property type="term" value="C:axon"/>
    <property type="evidence" value="ECO:0007669"/>
    <property type="project" value="TreeGrafter"/>
</dbReference>
<dbReference type="InterPro" id="IPR011011">
    <property type="entry name" value="Znf_FYVE_PHD"/>
</dbReference>
<protein>
    <recommendedName>
        <fullName evidence="9">Zinc finger piccolo-type domain-containing protein</fullName>
    </recommendedName>
</protein>
<feature type="compositionally biased region" description="Basic and acidic residues" evidence="8">
    <location>
        <begin position="2085"/>
        <end position="2103"/>
    </location>
</feature>
<feature type="region of interest" description="Disordered" evidence="8">
    <location>
        <begin position="2201"/>
        <end position="2233"/>
    </location>
</feature>
<feature type="domain" description="Zinc finger piccolo-type" evidence="9">
    <location>
        <begin position="1423"/>
        <end position="1479"/>
    </location>
</feature>
<feature type="region of interest" description="Disordered" evidence="8">
    <location>
        <begin position="2289"/>
        <end position="2388"/>
    </location>
</feature>
<feature type="domain" description="Zinc finger piccolo-type" evidence="9">
    <location>
        <begin position="3435"/>
        <end position="3491"/>
    </location>
</feature>
<feature type="compositionally biased region" description="Polar residues" evidence="8">
    <location>
        <begin position="1871"/>
        <end position="1881"/>
    </location>
</feature>
<feature type="compositionally biased region" description="Gly residues" evidence="8">
    <location>
        <begin position="2870"/>
        <end position="2879"/>
    </location>
</feature>
<feature type="region of interest" description="Disordered" evidence="8">
    <location>
        <begin position="381"/>
        <end position="494"/>
    </location>
</feature>
<feature type="compositionally biased region" description="Basic and acidic residues" evidence="8">
    <location>
        <begin position="2950"/>
        <end position="2973"/>
    </location>
</feature>
<feature type="compositionally biased region" description="Basic and acidic residues" evidence="8">
    <location>
        <begin position="1513"/>
        <end position="1528"/>
    </location>
</feature>
<feature type="region of interest" description="Disordered" evidence="8">
    <location>
        <begin position="803"/>
        <end position="871"/>
    </location>
</feature>
<feature type="domain" description="Zinc finger piccolo-type" evidence="9">
    <location>
        <begin position="325"/>
        <end position="380"/>
    </location>
</feature>
<feature type="compositionally biased region" description="Basic and acidic residues" evidence="8">
    <location>
        <begin position="819"/>
        <end position="833"/>
    </location>
</feature>
<feature type="compositionally biased region" description="Polar residues" evidence="8">
    <location>
        <begin position="36"/>
        <end position="47"/>
    </location>
</feature>
<reference evidence="10" key="2">
    <citation type="submission" date="2025-08" db="UniProtKB">
        <authorList>
            <consortium name="Ensembl"/>
        </authorList>
    </citation>
    <scope>IDENTIFICATION</scope>
</reference>
<feature type="compositionally biased region" description="Basic and acidic residues" evidence="8">
    <location>
        <begin position="1131"/>
        <end position="1141"/>
    </location>
</feature>
<keyword evidence="5" id="KW-0770">Synapse</keyword>
<feature type="compositionally biased region" description="Low complexity" evidence="8">
    <location>
        <begin position="261"/>
        <end position="273"/>
    </location>
</feature>
<feature type="region of interest" description="Disordered" evidence="8">
    <location>
        <begin position="3789"/>
        <end position="3908"/>
    </location>
</feature>
<feature type="domain" description="Zinc finger piccolo-type" evidence="9">
    <location>
        <begin position="3007"/>
        <end position="3064"/>
    </location>
</feature>
<feature type="compositionally biased region" description="Basic and acidic residues" evidence="8">
    <location>
        <begin position="1944"/>
        <end position="1954"/>
    </location>
</feature>
<feature type="compositionally biased region" description="Polar residues" evidence="8">
    <location>
        <begin position="2929"/>
        <end position="2943"/>
    </location>
</feature>
<feature type="region of interest" description="Disordered" evidence="8">
    <location>
        <begin position="1348"/>
        <end position="1397"/>
    </location>
</feature>
<feature type="compositionally biased region" description="Polar residues" evidence="8">
    <location>
        <begin position="1813"/>
        <end position="1825"/>
    </location>
</feature>
<feature type="compositionally biased region" description="Polar residues" evidence="8">
    <location>
        <begin position="2795"/>
        <end position="2810"/>
    </location>
</feature>
<feature type="region of interest" description="Disordered" evidence="8">
    <location>
        <begin position="931"/>
        <end position="1066"/>
    </location>
</feature>
<feature type="domain" description="Zinc finger piccolo-type" evidence="9">
    <location>
        <begin position="600"/>
        <end position="656"/>
    </location>
</feature>
<dbReference type="GO" id="GO:0008270">
    <property type="term" value="F:zinc ion binding"/>
    <property type="evidence" value="ECO:0007669"/>
    <property type="project" value="UniProtKB-KW"/>
</dbReference>
<feature type="region of interest" description="Disordered" evidence="8">
    <location>
        <begin position="1483"/>
        <end position="1630"/>
    </location>
</feature>
<feature type="region of interest" description="Disordered" evidence="8">
    <location>
        <begin position="1218"/>
        <end position="1326"/>
    </location>
</feature>
<dbReference type="GO" id="GO:0098978">
    <property type="term" value="C:glutamatergic synapse"/>
    <property type="evidence" value="ECO:0007669"/>
    <property type="project" value="TreeGrafter"/>
</dbReference>
<feature type="region of interest" description="Disordered" evidence="8">
    <location>
        <begin position="1651"/>
        <end position="1711"/>
    </location>
</feature>
<feature type="compositionally biased region" description="Polar residues" evidence="8">
    <location>
        <begin position="2533"/>
        <end position="2548"/>
    </location>
</feature>
<feature type="domain" description="Zinc finger piccolo-type" evidence="9">
    <location>
        <begin position="1156"/>
        <end position="1213"/>
    </location>
</feature>
<evidence type="ECO:0000256" key="4">
    <source>
        <dbReference type="ARBA" id="ARBA00022833"/>
    </source>
</evidence>
<feature type="domain" description="Zinc finger piccolo-type" evidence="9">
    <location>
        <begin position="1992"/>
        <end position="2049"/>
    </location>
</feature>
<feature type="region of interest" description="Disordered" evidence="8">
    <location>
        <begin position="675"/>
        <end position="752"/>
    </location>
</feature>
<feature type="compositionally biased region" description="Polar residues" evidence="8">
    <location>
        <begin position="1782"/>
        <end position="1792"/>
    </location>
</feature>
<feature type="region of interest" description="Disordered" evidence="8">
    <location>
        <begin position="530"/>
        <end position="573"/>
    </location>
</feature>
<dbReference type="PANTHER" id="PTHR14113">
    <property type="entry name" value="PICCOLO/BASSOON"/>
    <property type="match status" value="1"/>
</dbReference>
<feature type="compositionally biased region" description="Polar residues" evidence="8">
    <location>
        <begin position="2319"/>
        <end position="2332"/>
    </location>
</feature>
<feature type="compositionally biased region" description="Polar residues" evidence="8">
    <location>
        <begin position="2352"/>
        <end position="2367"/>
    </location>
</feature>
<feature type="compositionally biased region" description="Low complexity" evidence="8">
    <location>
        <begin position="121"/>
        <end position="138"/>
    </location>
</feature>
<feature type="domain" description="Zinc finger piccolo-type" evidence="9">
    <location>
        <begin position="873"/>
        <end position="930"/>
    </location>
</feature>
<dbReference type="Ensembl" id="ENSGACT00000081131.1">
    <property type="protein sequence ID" value="ENSGACP00000041198.1"/>
    <property type="gene ID" value="ENSGACG00000033184.1"/>
</dbReference>
<feature type="compositionally biased region" description="Polar residues" evidence="8">
    <location>
        <begin position="3317"/>
        <end position="3326"/>
    </location>
</feature>
<feature type="compositionally biased region" description="Basic and acidic residues" evidence="8">
    <location>
        <begin position="3183"/>
        <end position="3195"/>
    </location>
</feature>
<comment type="subcellular location">
    <subcellularLocation>
        <location evidence="7">Presynaptic active zone</location>
    </subcellularLocation>
</comment>
<evidence type="ECO:0000256" key="5">
    <source>
        <dbReference type="ARBA" id="ARBA00023018"/>
    </source>
</evidence>
<feature type="compositionally biased region" description="Polar residues" evidence="8">
    <location>
        <begin position="1675"/>
        <end position="1691"/>
    </location>
</feature>
<feature type="compositionally biased region" description="Polar residues" evidence="8">
    <location>
        <begin position="168"/>
        <end position="180"/>
    </location>
</feature>
<feature type="compositionally biased region" description="Polar residues" evidence="8">
    <location>
        <begin position="1225"/>
        <end position="1245"/>
    </location>
</feature>
<keyword evidence="2" id="KW-0677">Repeat</keyword>
<keyword evidence="3" id="KW-0863">Zinc-finger</keyword>
<feature type="compositionally biased region" description="Low complexity" evidence="8">
    <location>
        <begin position="1594"/>
        <end position="1615"/>
    </location>
</feature>
<feature type="region of interest" description="Disordered" evidence="8">
    <location>
        <begin position="2462"/>
        <end position="2888"/>
    </location>
</feature>
<dbReference type="SUPFAM" id="SSF57903">
    <property type="entry name" value="FYVE/PHD zinc finger"/>
    <property type="match status" value="10"/>
</dbReference>
<feature type="compositionally biased region" description="Polar residues" evidence="8">
    <location>
        <begin position="1851"/>
        <end position="1863"/>
    </location>
</feature>
<feature type="compositionally biased region" description="Basic and acidic residues" evidence="8">
    <location>
        <begin position="1110"/>
        <end position="1120"/>
    </location>
</feature>